<comment type="caution">
    <text evidence="2">The sequence shown here is derived from an EMBL/GenBank/DDBJ whole genome shotgun (WGS) entry which is preliminary data.</text>
</comment>
<protein>
    <submittedName>
        <fullName evidence="2">Uncharacterized protein</fullName>
    </submittedName>
</protein>
<reference evidence="2" key="2">
    <citation type="submission" date="2020-09" db="EMBL/GenBank/DDBJ databases">
        <authorList>
            <person name="Sun Q."/>
            <person name="Zhou Y."/>
        </authorList>
    </citation>
    <scope>NUCLEOTIDE SEQUENCE</scope>
    <source>
        <strain evidence="2">CGMCC 1.15254</strain>
    </source>
</reference>
<evidence type="ECO:0000313" key="2">
    <source>
        <dbReference type="EMBL" id="GGF61549.1"/>
    </source>
</evidence>
<accession>A0A917FA69</accession>
<feature type="signal peptide" evidence="1">
    <location>
        <begin position="1"/>
        <end position="27"/>
    </location>
</feature>
<sequence length="189" mass="20984">MSAFIKTTSKRLTFGAVLLGATLGLSACVTQPPSFGSGIDFREARYNEISAMRTYRECRDHALELDREAQTNHDPAKYLASARMIEKCESDLGPDVAGIATDERMRAYALTVQNHLKGGDVEGARENLDKFAANFDGQDLYFADGSSFIQTMEVLLGKRGAGSIGRYSDANVNNDLKSELRRVRYWERN</sequence>
<evidence type="ECO:0000256" key="1">
    <source>
        <dbReference type="SAM" id="SignalP"/>
    </source>
</evidence>
<dbReference type="EMBL" id="BMHV01000008">
    <property type="protein sequence ID" value="GGF61549.1"/>
    <property type="molecule type" value="Genomic_DNA"/>
</dbReference>
<dbReference type="Proteomes" id="UP000632498">
    <property type="component" value="Unassembled WGS sequence"/>
</dbReference>
<evidence type="ECO:0000313" key="3">
    <source>
        <dbReference type="Proteomes" id="UP000632498"/>
    </source>
</evidence>
<dbReference type="AlphaFoldDB" id="A0A917FA69"/>
<dbReference type="RefSeq" id="WP_188663242.1">
    <property type="nucleotide sequence ID" value="NZ_BMHV01000008.1"/>
</dbReference>
<reference evidence="2" key="1">
    <citation type="journal article" date="2014" name="Int. J. Syst. Evol. Microbiol.">
        <title>Complete genome sequence of Corynebacterium casei LMG S-19264T (=DSM 44701T), isolated from a smear-ripened cheese.</title>
        <authorList>
            <consortium name="US DOE Joint Genome Institute (JGI-PGF)"/>
            <person name="Walter F."/>
            <person name="Albersmeier A."/>
            <person name="Kalinowski J."/>
            <person name="Ruckert C."/>
        </authorList>
    </citation>
    <scope>NUCLEOTIDE SEQUENCE</scope>
    <source>
        <strain evidence="2">CGMCC 1.15254</strain>
    </source>
</reference>
<proteinExistence type="predicted"/>
<dbReference type="PROSITE" id="PS51257">
    <property type="entry name" value="PROKAR_LIPOPROTEIN"/>
    <property type="match status" value="1"/>
</dbReference>
<keyword evidence="3" id="KW-1185">Reference proteome</keyword>
<organism evidence="2 3">
    <name type="scientific">Terasakiella brassicae</name>
    <dbReference type="NCBI Taxonomy" id="1634917"/>
    <lineage>
        <taxon>Bacteria</taxon>
        <taxon>Pseudomonadati</taxon>
        <taxon>Pseudomonadota</taxon>
        <taxon>Alphaproteobacteria</taxon>
        <taxon>Rhodospirillales</taxon>
        <taxon>Terasakiellaceae</taxon>
        <taxon>Terasakiella</taxon>
    </lineage>
</organism>
<feature type="chain" id="PRO_5037525661" evidence="1">
    <location>
        <begin position="28"/>
        <end position="189"/>
    </location>
</feature>
<keyword evidence="1" id="KW-0732">Signal</keyword>
<name>A0A917FA69_9PROT</name>
<gene>
    <name evidence="2" type="ORF">GCM10011332_14190</name>
</gene>